<evidence type="ECO:0000256" key="3">
    <source>
        <dbReference type="ARBA" id="ARBA00037942"/>
    </source>
</evidence>
<comment type="subcellular location">
    <subcellularLocation>
        <location evidence="1">Cytoplasm</location>
    </subcellularLocation>
</comment>
<keyword evidence="2" id="KW-0963">Cytoplasm</keyword>
<keyword evidence="5" id="KW-0378">Hydrolase</keyword>
<dbReference type="EMBL" id="LR782619">
    <property type="protein sequence ID" value="CAB3219652.1"/>
    <property type="molecule type" value="mRNA"/>
</dbReference>
<name>A0A6F9D636_9ASCI</name>
<dbReference type="InterPro" id="IPR029058">
    <property type="entry name" value="AB_hydrolase_fold"/>
</dbReference>
<protein>
    <submittedName>
        <fullName evidence="5">Alpha/beta hydrolase domain-containing protein 14B-like</fullName>
    </submittedName>
</protein>
<dbReference type="PANTHER" id="PTHR46197">
    <property type="entry name" value="PROTEIN ABHD14B-LIKE"/>
    <property type="match status" value="1"/>
</dbReference>
<dbReference type="AlphaFoldDB" id="A0A6F9D636"/>
<dbReference type="PANTHER" id="PTHR46197:SF3">
    <property type="entry name" value="AB HYDROLASE-1 DOMAIN-CONTAINING PROTEIN"/>
    <property type="match status" value="1"/>
</dbReference>
<accession>A0A6F9D636</accession>
<reference evidence="5" key="1">
    <citation type="submission" date="2020-04" db="EMBL/GenBank/DDBJ databases">
        <authorList>
            <person name="Neveu A P."/>
        </authorList>
    </citation>
    <scope>NUCLEOTIDE SEQUENCE</scope>
    <source>
        <tissue evidence="5">Whole embryo</tissue>
    </source>
</reference>
<gene>
    <name evidence="5" type="primary">Abhd14b</name>
</gene>
<dbReference type="Gene3D" id="3.40.50.1820">
    <property type="entry name" value="alpha/beta hydrolase"/>
    <property type="match status" value="1"/>
</dbReference>
<dbReference type="GO" id="GO:0005737">
    <property type="term" value="C:cytoplasm"/>
    <property type="evidence" value="ECO:0007669"/>
    <property type="project" value="UniProtKB-SubCell"/>
</dbReference>
<dbReference type="InterPro" id="IPR000073">
    <property type="entry name" value="AB_hydrolase_1"/>
</dbReference>
<evidence type="ECO:0000256" key="1">
    <source>
        <dbReference type="ARBA" id="ARBA00004496"/>
    </source>
</evidence>
<evidence type="ECO:0000256" key="2">
    <source>
        <dbReference type="ARBA" id="ARBA00022490"/>
    </source>
</evidence>
<organism evidence="5">
    <name type="scientific">Phallusia mammillata</name>
    <dbReference type="NCBI Taxonomy" id="59560"/>
    <lineage>
        <taxon>Eukaryota</taxon>
        <taxon>Metazoa</taxon>
        <taxon>Chordata</taxon>
        <taxon>Tunicata</taxon>
        <taxon>Ascidiacea</taxon>
        <taxon>Phlebobranchia</taxon>
        <taxon>Ascidiidae</taxon>
        <taxon>Phallusia</taxon>
    </lineage>
</organism>
<comment type="similarity">
    <text evidence="3">Belongs to the AB hydrolase superfamily. ABHD14 family.</text>
</comment>
<evidence type="ECO:0000259" key="4">
    <source>
        <dbReference type="Pfam" id="PF00561"/>
    </source>
</evidence>
<dbReference type="SUPFAM" id="SSF53474">
    <property type="entry name" value="alpha/beta-Hydrolases"/>
    <property type="match status" value="1"/>
</dbReference>
<dbReference type="Pfam" id="PF00561">
    <property type="entry name" value="Abhydrolase_1"/>
    <property type="match status" value="1"/>
</dbReference>
<dbReference type="GO" id="GO:0016787">
    <property type="term" value="F:hydrolase activity"/>
    <property type="evidence" value="ECO:0007669"/>
    <property type="project" value="UniProtKB-KW"/>
</dbReference>
<evidence type="ECO:0000313" key="5">
    <source>
        <dbReference type="EMBL" id="CAB3219652.1"/>
    </source>
</evidence>
<proteinExistence type="evidence at transcript level"/>
<feature type="domain" description="AB hydrolase-1" evidence="4">
    <location>
        <begin position="117"/>
        <end position="221"/>
    </location>
</feature>
<sequence>MLERKPKPAKMMLSRKAIVGVAVLFVASLFLLISFFPDKTIKNDDFFHQAKQINDDQDSAVVNFEKDRSGIVSKIEPQNLFKDNQIDEDVIPVDGNKIKILISHGKSNDKVVVTKIPVLLLHGAAFNSKTWQDLGTIQFLAKQGYNVIAVDLPGYGKSVKGKTEVNNADFLDHLITELALDKPVIVSPSMSGSFSIPYLFKYGEKMGGFVPVAPVIPAPDADFSKISVPTFIVSGSLDPGAPQKNEILSKIPNSSSLVIEKAKHPCYLDNPELFHNELLKFLKSIK</sequence>